<accession>A0ABY4AMI0</accession>
<gene>
    <name evidence="5 9" type="primary">xseA</name>
    <name evidence="9" type="ORF">DHf2319_06980</name>
</gene>
<evidence type="ECO:0000256" key="3">
    <source>
        <dbReference type="ARBA" id="ARBA00022801"/>
    </source>
</evidence>
<evidence type="ECO:0000256" key="1">
    <source>
        <dbReference type="ARBA" id="ARBA00022490"/>
    </source>
</evidence>
<evidence type="ECO:0000313" key="10">
    <source>
        <dbReference type="Proteomes" id="UP000831607"/>
    </source>
</evidence>
<dbReference type="InterPro" id="IPR020579">
    <property type="entry name" value="Exonuc_VII_lsu_C"/>
</dbReference>
<evidence type="ECO:0000256" key="2">
    <source>
        <dbReference type="ARBA" id="ARBA00022722"/>
    </source>
</evidence>
<dbReference type="Proteomes" id="UP000831607">
    <property type="component" value="Chromosome"/>
</dbReference>
<comment type="catalytic activity">
    <reaction evidence="5 6">
        <text>Exonucleolytic cleavage in either 5'- to 3'- or 3'- to 5'-direction to yield nucleoside 5'-phosphates.</text>
        <dbReference type="EC" id="3.1.11.6"/>
    </reaction>
</comment>
<evidence type="ECO:0000259" key="7">
    <source>
        <dbReference type="Pfam" id="PF02601"/>
    </source>
</evidence>
<dbReference type="EC" id="3.1.11.6" evidence="5"/>
<name>A0ABY4AMI0_9BURK</name>
<evidence type="ECO:0000256" key="4">
    <source>
        <dbReference type="ARBA" id="ARBA00022839"/>
    </source>
</evidence>
<dbReference type="HAMAP" id="MF_00378">
    <property type="entry name" value="Exonuc_7_L"/>
    <property type="match status" value="1"/>
</dbReference>
<comment type="subunit">
    <text evidence="5">Heterooligomer composed of large and small subunits.</text>
</comment>
<dbReference type="RefSeq" id="WP_243477368.1">
    <property type="nucleotide sequence ID" value="NZ_CP063982.1"/>
</dbReference>
<evidence type="ECO:0000259" key="8">
    <source>
        <dbReference type="Pfam" id="PF13742"/>
    </source>
</evidence>
<dbReference type="Pfam" id="PF02601">
    <property type="entry name" value="Exonuc_VII_L"/>
    <property type="match status" value="1"/>
</dbReference>
<dbReference type="InterPro" id="IPR025824">
    <property type="entry name" value="OB-fold_nuc-bd_dom"/>
</dbReference>
<keyword evidence="2 5" id="KW-0540">Nuclease</keyword>
<protein>
    <recommendedName>
        <fullName evidence="5">Exodeoxyribonuclease 7 large subunit</fullName>
        <ecNumber evidence="5">3.1.11.6</ecNumber>
    </recommendedName>
    <alternativeName>
        <fullName evidence="5">Exodeoxyribonuclease VII large subunit</fullName>
        <shortName evidence="5">Exonuclease VII large subunit</shortName>
    </alternativeName>
</protein>
<dbReference type="CDD" id="cd04489">
    <property type="entry name" value="ExoVII_LU_OBF"/>
    <property type="match status" value="1"/>
</dbReference>
<reference evidence="9 10" key="1">
    <citation type="submission" date="2020-11" db="EMBL/GenBank/DDBJ databases">
        <title>Algicoccus daihaiensis sp.nov., isolated from Daihai Lake in Inner Mongolia.</title>
        <authorList>
            <person name="Kai J."/>
        </authorList>
    </citation>
    <scope>NUCLEOTIDE SEQUENCE [LARGE SCALE GENOMIC DNA]</scope>
    <source>
        <strain evidence="10">f23</strain>
    </source>
</reference>
<evidence type="ECO:0000256" key="5">
    <source>
        <dbReference type="HAMAP-Rule" id="MF_00378"/>
    </source>
</evidence>
<feature type="domain" description="Exonuclease VII large subunit C-terminal" evidence="7">
    <location>
        <begin position="133"/>
        <end position="421"/>
    </location>
</feature>
<keyword evidence="4 5" id="KW-0269">Exonuclease</keyword>
<evidence type="ECO:0000313" key="9">
    <source>
        <dbReference type="EMBL" id="UOD49249.1"/>
    </source>
</evidence>
<keyword evidence="10" id="KW-1185">Reference proteome</keyword>
<comment type="subcellular location">
    <subcellularLocation>
        <location evidence="5 6">Cytoplasm</location>
    </subcellularLocation>
</comment>
<keyword evidence="3 5" id="KW-0378">Hydrolase</keyword>
<dbReference type="EMBL" id="CP063982">
    <property type="protein sequence ID" value="UOD49249.1"/>
    <property type="molecule type" value="Genomic_DNA"/>
</dbReference>
<dbReference type="InterPro" id="IPR003753">
    <property type="entry name" value="Exonuc_VII_L"/>
</dbReference>
<comment type="similarity">
    <text evidence="5 6">Belongs to the XseA family.</text>
</comment>
<dbReference type="Pfam" id="PF13742">
    <property type="entry name" value="tRNA_anti_2"/>
    <property type="match status" value="1"/>
</dbReference>
<dbReference type="GO" id="GO:0008855">
    <property type="term" value="F:exodeoxyribonuclease VII activity"/>
    <property type="evidence" value="ECO:0007669"/>
    <property type="project" value="UniProtKB-EC"/>
</dbReference>
<sequence>MTIESLFKEQAREPSIYTVSELNQAVSDLLGLEFGLVWLRGEVSSFTRASSGHFYMSLKDDRAVVRAVMFRGRQAFSAFTPAIGDEVEVQARIGLYEPRGEFQINIQALRRAGRGSLNEQFELLKAKLKAEGLFDLSNKREVVALPRAIGVITSLGAAALHDVLTTLARRAPHVPVIVYPALVQGQTAPLALRQALAKANERREVETLLLVRGGGSIEDLWAFNDESLARDIAASLIPVIAGVGHESDTTIADFVADLRAPTPTAAAELCCAARADLVGLLESRTDILADRMARKLERLAQRVDRLSIKLVSPSQRIAARGHQLALVLQRLKHAGPDIERAAQKAQKAREQLAIAWQQRLVMWSRQLERLTDKLSGLSPTAPLARGYAIVKGVDGRIISNARSLSPKDTVRIDFASGRASATVDEVLPDD</sequence>
<dbReference type="PANTHER" id="PTHR30008:SF0">
    <property type="entry name" value="EXODEOXYRIBONUCLEASE 7 LARGE SUBUNIT"/>
    <property type="match status" value="1"/>
</dbReference>
<dbReference type="NCBIfam" id="TIGR00237">
    <property type="entry name" value="xseA"/>
    <property type="match status" value="1"/>
</dbReference>
<organism evidence="9 10">
    <name type="scientific">Orrella daihaiensis</name>
    <dbReference type="NCBI Taxonomy" id="2782176"/>
    <lineage>
        <taxon>Bacteria</taxon>
        <taxon>Pseudomonadati</taxon>
        <taxon>Pseudomonadota</taxon>
        <taxon>Betaproteobacteria</taxon>
        <taxon>Burkholderiales</taxon>
        <taxon>Alcaligenaceae</taxon>
        <taxon>Orrella</taxon>
    </lineage>
</organism>
<proteinExistence type="inferred from homology"/>
<comment type="function">
    <text evidence="5">Bidirectionally degrades single-stranded DNA into large acid-insoluble oligonucleotides, which are then degraded further into small acid-soluble oligonucleotides.</text>
</comment>
<evidence type="ECO:0000256" key="6">
    <source>
        <dbReference type="RuleBase" id="RU004355"/>
    </source>
</evidence>
<feature type="domain" description="OB-fold nucleic acid binding" evidence="8">
    <location>
        <begin position="17"/>
        <end position="109"/>
    </location>
</feature>
<dbReference type="PANTHER" id="PTHR30008">
    <property type="entry name" value="EXODEOXYRIBONUCLEASE 7 LARGE SUBUNIT"/>
    <property type="match status" value="1"/>
</dbReference>
<keyword evidence="1 5" id="KW-0963">Cytoplasm</keyword>